<dbReference type="AlphaFoldDB" id="A0A6A4FWP9"/>
<dbReference type="Proteomes" id="UP000434957">
    <property type="component" value="Unassembled WGS sequence"/>
</dbReference>
<comment type="caution">
    <text evidence="1">The sequence shown here is derived from an EMBL/GenBank/DDBJ whole genome shotgun (WGS) entry which is preliminary data.</text>
</comment>
<evidence type="ECO:0000313" key="2">
    <source>
        <dbReference type="Proteomes" id="UP000434957"/>
    </source>
</evidence>
<keyword evidence="2" id="KW-1185">Reference proteome</keyword>
<gene>
    <name evidence="1" type="ORF">PR003_g5007</name>
</gene>
<name>A0A6A4FWP9_9STRA</name>
<reference evidence="1 2" key="1">
    <citation type="submission" date="2018-08" db="EMBL/GenBank/DDBJ databases">
        <title>Genomic investigation of the strawberry pathogen Phytophthora fragariae indicates pathogenicity is determined by transcriptional variation in three key races.</title>
        <authorList>
            <person name="Adams T.M."/>
            <person name="Armitage A.D."/>
            <person name="Sobczyk M.K."/>
            <person name="Bates H.J."/>
            <person name="Dunwell J.M."/>
            <person name="Nellist C.F."/>
            <person name="Harrison R.J."/>
        </authorList>
    </citation>
    <scope>NUCLEOTIDE SEQUENCE [LARGE SCALE GENOMIC DNA]</scope>
    <source>
        <strain evidence="1 2">SCRP333</strain>
    </source>
</reference>
<dbReference type="EMBL" id="QXFT01000199">
    <property type="protein sequence ID" value="KAE9351183.1"/>
    <property type="molecule type" value="Genomic_DNA"/>
</dbReference>
<accession>A0A6A4FWP9</accession>
<protein>
    <recommendedName>
        <fullName evidence="3">DDE-1 domain-containing protein</fullName>
    </recommendedName>
</protein>
<evidence type="ECO:0008006" key="3">
    <source>
        <dbReference type="Google" id="ProtNLM"/>
    </source>
</evidence>
<sequence length="91" mass="10030">MACAFGSAASADPQVVHEDLQRLQAVTDLHEPQSIYNMDETGLCYAMAPARSIGSKNMRSVKKQKMRITLALTTNAIRADEIIIRASELHQ</sequence>
<organism evidence="1 2">
    <name type="scientific">Phytophthora rubi</name>
    <dbReference type="NCBI Taxonomy" id="129364"/>
    <lineage>
        <taxon>Eukaryota</taxon>
        <taxon>Sar</taxon>
        <taxon>Stramenopiles</taxon>
        <taxon>Oomycota</taxon>
        <taxon>Peronosporomycetes</taxon>
        <taxon>Peronosporales</taxon>
        <taxon>Peronosporaceae</taxon>
        <taxon>Phytophthora</taxon>
    </lineage>
</organism>
<evidence type="ECO:0000313" key="1">
    <source>
        <dbReference type="EMBL" id="KAE9351183.1"/>
    </source>
</evidence>
<proteinExistence type="predicted"/>